<name>A0A8H7E5R6_9EURO</name>
<evidence type="ECO:0000313" key="6">
    <source>
        <dbReference type="Proteomes" id="UP000606974"/>
    </source>
</evidence>
<sequence>MACTSSLTIEKAFDKLKGSLSPQDAQDFLSTTLKDVWSAAIVIEQEQAARKALKNVRRIKPFLDTMESYSRVIEIFCQGYPPMAFVWGPMKLMLQLSSQYIQVFDKLLDTYRDIANVVPRIDRLRATFGDSDDFRRSLSLVYVDILDFHQRAYKIFRRRSWHLMFVVSWGMFEHRIQTIMNSLEKHTDNVDKEAAALHFEQMKEARQKAERDANDYEQRRQNAMVHEVLRWLSADEDRQDETLQRLSDSRQPETCDWIKSKPKFRTWCGGDADSRLIWVQGKPGSGKTILSSFIIEHLKCREQQFTVSYYFCNHRMVDRDTMSNILCTSAVQILRQHPEIVPLVHSEYYEKWSGKASRTIKKMLKDILAGVPCARLVIDGLDECAPEVQKELPKVLADIHETVGKSFKILICSRLVADPKAMILLRGETDNAIKLYVKNEVRKLCNDVEFVPDEDAKWIENKLTLKADGMFLWVRLVVSDLRDQGSLGTFREAVDKLPNGLSEAYDRILTNIERNQSPTLRDHACRILRWVACARRPLRACELQCGLSLRPGHTRINAMSQFRKPILDICGPILEERNGDMVEIVHFSAKEYLLHEGSGPFIQPSAAHFDIAFSCTALLASFHPNFLIGNIEQAEGLLHACFIQGLFALFAYASQFWAYHVRAYLHHCRDPGSESFIHLITELMTLSSVYKDRSILLRSADTTISTSNSHMQNTIANIPQLSSQPILQMFLRDVAQFQHLDAQKQHTFQTLKAYQEWRENADPTVLSGFEARVRTIVKNLYSNNVTNLPGYISAQDLRQFHDVYVRPFLACRMLDCQRSVDGFTSFNDLEEHEAGHRRQFTCSKCDFSARGFSSRRALKDHIQRHHMQAEDFVVPPTIQRLEHHDHRNQDSYHEEPVRDTNDDFHLDFSGLETTGVPEDFDFNSFSHGNDVNELFEQSLQDPNQSGLAFDPLTVPSNNSTDREIPQMGENPPLQDYQMQLMLLEKQNRKRKKLEARQEQERLSSARSNQ</sequence>
<reference evidence="5" key="1">
    <citation type="submission" date="2020-02" db="EMBL/GenBank/DDBJ databases">
        <authorList>
            <person name="Palmer J.M."/>
        </authorList>
    </citation>
    <scope>NUCLEOTIDE SEQUENCE</scope>
    <source>
        <strain evidence="5">EPUS1.4</strain>
        <tissue evidence="5">Thallus</tissue>
    </source>
</reference>
<dbReference type="Gene3D" id="3.40.50.300">
    <property type="entry name" value="P-loop containing nucleotide triphosphate hydrolases"/>
    <property type="match status" value="1"/>
</dbReference>
<dbReference type="Proteomes" id="UP000606974">
    <property type="component" value="Unassembled WGS sequence"/>
</dbReference>
<dbReference type="EMBL" id="JAACFV010000044">
    <property type="protein sequence ID" value="KAF7509218.1"/>
    <property type="molecule type" value="Genomic_DNA"/>
</dbReference>
<dbReference type="InterPro" id="IPR013087">
    <property type="entry name" value="Znf_C2H2_type"/>
</dbReference>
<feature type="domain" description="NACHT" evidence="4">
    <location>
        <begin position="275"/>
        <end position="399"/>
    </location>
</feature>
<evidence type="ECO:0000313" key="5">
    <source>
        <dbReference type="EMBL" id="KAF7509218.1"/>
    </source>
</evidence>
<dbReference type="OrthoDB" id="21416at2759"/>
<dbReference type="InterPro" id="IPR027417">
    <property type="entry name" value="P-loop_NTPase"/>
</dbReference>
<evidence type="ECO:0000259" key="4">
    <source>
        <dbReference type="PROSITE" id="PS50837"/>
    </source>
</evidence>
<keyword evidence="6" id="KW-1185">Reference proteome</keyword>
<accession>A0A8H7E5R6</accession>
<feature type="coiled-coil region" evidence="2">
    <location>
        <begin position="192"/>
        <end position="226"/>
    </location>
</feature>
<proteinExistence type="predicted"/>
<protein>
    <recommendedName>
        <fullName evidence="4">NACHT domain-containing protein</fullName>
    </recommendedName>
</protein>
<evidence type="ECO:0000256" key="3">
    <source>
        <dbReference type="SAM" id="MobiDB-lite"/>
    </source>
</evidence>
<dbReference type="PROSITE" id="PS50837">
    <property type="entry name" value="NACHT"/>
    <property type="match status" value="1"/>
</dbReference>
<dbReference type="AlphaFoldDB" id="A0A8H7E5R6"/>
<dbReference type="PANTHER" id="PTHR10039:SF14">
    <property type="entry name" value="NACHT DOMAIN-CONTAINING PROTEIN"/>
    <property type="match status" value="1"/>
</dbReference>
<dbReference type="Pfam" id="PF22939">
    <property type="entry name" value="WHD_GPIID"/>
    <property type="match status" value="1"/>
</dbReference>
<dbReference type="InterPro" id="IPR007111">
    <property type="entry name" value="NACHT_NTPase"/>
</dbReference>
<keyword evidence="1" id="KW-0677">Repeat</keyword>
<feature type="compositionally biased region" description="Basic and acidic residues" evidence="3">
    <location>
        <begin position="994"/>
        <end position="1003"/>
    </location>
</feature>
<comment type="caution">
    <text evidence="5">The sequence shown here is derived from an EMBL/GenBank/DDBJ whole genome shotgun (WGS) entry which is preliminary data.</text>
</comment>
<dbReference type="Pfam" id="PF24809">
    <property type="entry name" value="DUF7708"/>
    <property type="match status" value="1"/>
</dbReference>
<keyword evidence="2" id="KW-0175">Coiled coil</keyword>
<gene>
    <name evidence="5" type="ORF">GJ744_008278</name>
</gene>
<feature type="region of interest" description="Disordered" evidence="3">
    <location>
        <begin position="942"/>
        <end position="1009"/>
    </location>
</feature>
<dbReference type="InterPro" id="IPR054471">
    <property type="entry name" value="GPIID_WHD"/>
</dbReference>
<dbReference type="SUPFAM" id="SSF52540">
    <property type="entry name" value="P-loop containing nucleoside triphosphate hydrolases"/>
    <property type="match status" value="1"/>
</dbReference>
<evidence type="ECO:0000256" key="2">
    <source>
        <dbReference type="SAM" id="Coils"/>
    </source>
</evidence>
<dbReference type="InterPro" id="IPR056125">
    <property type="entry name" value="DUF7708"/>
</dbReference>
<dbReference type="Pfam" id="PF24883">
    <property type="entry name" value="NPHP3_N"/>
    <property type="match status" value="1"/>
</dbReference>
<evidence type="ECO:0000256" key="1">
    <source>
        <dbReference type="ARBA" id="ARBA00022737"/>
    </source>
</evidence>
<organism evidence="5 6">
    <name type="scientific">Endocarpon pusillum</name>
    <dbReference type="NCBI Taxonomy" id="364733"/>
    <lineage>
        <taxon>Eukaryota</taxon>
        <taxon>Fungi</taxon>
        <taxon>Dikarya</taxon>
        <taxon>Ascomycota</taxon>
        <taxon>Pezizomycotina</taxon>
        <taxon>Eurotiomycetes</taxon>
        <taxon>Chaetothyriomycetidae</taxon>
        <taxon>Verrucariales</taxon>
        <taxon>Verrucariaceae</taxon>
        <taxon>Endocarpon</taxon>
    </lineage>
</organism>
<dbReference type="PANTHER" id="PTHR10039">
    <property type="entry name" value="AMELOGENIN"/>
    <property type="match status" value="1"/>
</dbReference>
<dbReference type="InterPro" id="IPR056884">
    <property type="entry name" value="NPHP3-like_N"/>
</dbReference>
<dbReference type="SMART" id="SM00355">
    <property type="entry name" value="ZnF_C2H2"/>
    <property type="match status" value="2"/>
</dbReference>